<dbReference type="PATRIC" id="fig|401562.3.peg.4659"/>
<feature type="transmembrane region" description="Helical" evidence="2">
    <location>
        <begin position="79"/>
        <end position="100"/>
    </location>
</feature>
<evidence type="ECO:0000256" key="2">
    <source>
        <dbReference type="SAM" id="Phobius"/>
    </source>
</evidence>
<protein>
    <submittedName>
        <fullName evidence="3">Uncharacterized protein</fullName>
    </submittedName>
</protein>
<name>A0A175R2Z4_9HYPH</name>
<evidence type="ECO:0000313" key="3">
    <source>
        <dbReference type="EMBL" id="KTQ85093.1"/>
    </source>
</evidence>
<keyword evidence="2" id="KW-0472">Membrane</keyword>
<organism evidence="3 4">
    <name type="scientific">Aureimonas ureilytica</name>
    <dbReference type="NCBI Taxonomy" id="401562"/>
    <lineage>
        <taxon>Bacteria</taxon>
        <taxon>Pseudomonadati</taxon>
        <taxon>Pseudomonadota</taxon>
        <taxon>Alphaproteobacteria</taxon>
        <taxon>Hyphomicrobiales</taxon>
        <taxon>Aurantimonadaceae</taxon>
        <taxon>Aureimonas</taxon>
    </lineage>
</organism>
<proteinExistence type="predicted"/>
<accession>A0A175R2Z4</accession>
<comment type="caution">
    <text evidence="3">The sequence shown here is derived from an EMBL/GenBank/DDBJ whole genome shotgun (WGS) entry which is preliminary data.</text>
</comment>
<dbReference type="EMBL" id="LDPZ01000068">
    <property type="protein sequence ID" value="KTQ85093.1"/>
    <property type="molecule type" value="Genomic_DNA"/>
</dbReference>
<dbReference type="Proteomes" id="UP000078272">
    <property type="component" value="Unassembled WGS sequence"/>
</dbReference>
<sequence length="103" mass="10754">MRCAPGDERPAPESSLGAAGRDPIAMARQAYRENEAEAQRAAEIVRHDPSFCASLAAGGEVHLARAPSVLSRAEALADFYLFLAGAGFVAVLFGLIVILGGRS</sequence>
<reference evidence="3 4" key="1">
    <citation type="journal article" date="2016" name="Front. Microbiol.">
        <title>Genomic Resource of Rice Seed Associated Bacteria.</title>
        <authorList>
            <person name="Midha S."/>
            <person name="Bansal K."/>
            <person name="Sharma S."/>
            <person name="Kumar N."/>
            <person name="Patil P.P."/>
            <person name="Chaudhry V."/>
            <person name="Patil P.B."/>
        </authorList>
    </citation>
    <scope>NUCLEOTIDE SEQUENCE [LARGE SCALE GENOMIC DNA]</scope>
    <source>
        <strain evidence="3 4">NS226</strain>
    </source>
</reference>
<dbReference type="AlphaFoldDB" id="A0A175R2Z4"/>
<keyword evidence="2" id="KW-0812">Transmembrane</keyword>
<feature type="region of interest" description="Disordered" evidence="1">
    <location>
        <begin position="1"/>
        <end position="20"/>
    </location>
</feature>
<keyword evidence="2" id="KW-1133">Transmembrane helix</keyword>
<feature type="compositionally biased region" description="Basic and acidic residues" evidence="1">
    <location>
        <begin position="1"/>
        <end position="11"/>
    </location>
</feature>
<gene>
    <name evidence="3" type="ORF">NS226_21115</name>
</gene>
<evidence type="ECO:0000256" key="1">
    <source>
        <dbReference type="SAM" id="MobiDB-lite"/>
    </source>
</evidence>
<evidence type="ECO:0000313" key="4">
    <source>
        <dbReference type="Proteomes" id="UP000078272"/>
    </source>
</evidence>